<name>A0A9P8W2W9_9HYPO</name>
<feature type="region of interest" description="Disordered" evidence="1">
    <location>
        <begin position="126"/>
        <end position="145"/>
    </location>
</feature>
<feature type="compositionally biased region" description="Basic residues" evidence="1">
    <location>
        <begin position="68"/>
        <end position="79"/>
    </location>
</feature>
<comment type="caution">
    <text evidence="2">The sequence shown here is derived from an EMBL/GenBank/DDBJ whole genome shotgun (WGS) entry which is preliminary data.</text>
</comment>
<sequence>MAIRESIRRALRRSDMSDSSQSEATSPVNSTTSTSKTSISSKSSGSRLTRTWTWGSNKEQIQQAKEQRKSKSKPKRRIVHPSERPLTEQNLRHQEMLSQFTWTFGASSPEQVEDDGFIGISPCCTRAPSLADYDPNTDSDRSSSS</sequence>
<dbReference type="Proteomes" id="UP000777438">
    <property type="component" value="Unassembled WGS sequence"/>
</dbReference>
<reference evidence="2 3" key="1">
    <citation type="journal article" date="2021" name="Nat. Commun.">
        <title>Genetic determinants of endophytism in the Arabidopsis root mycobiome.</title>
        <authorList>
            <person name="Mesny F."/>
            <person name="Miyauchi S."/>
            <person name="Thiergart T."/>
            <person name="Pickel B."/>
            <person name="Atanasova L."/>
            <person name="Karlsson M."/>
            <person name="Huettel B."/>
            <person name="Barry K.W."/>
            <person name="Haridas S."/>
            <person name="Chen C."/>
            <person name="Bauer D."/>
            <person name="Andreopoulos W."/>
            <person name="Pangilinan J."/>
            <person name="LaButti K."/>
            <person name="Riley R."/>
            <person name="Lipzen A."/>
            <person name="Clum A."/>
            <person name="Drula E."/>
            <person name="Henrissat B."/>
            <person name="Kohler A."/>
            <person name="Grigoriev I.V."/>
            <person name="Martin F.M."/>
            <person name="Hacquard S."/>
        </authorList>
    </citation>
    <scope>NUCLEOTIDE SEQUENCE [LARGE SCALE GENOMIC DNA]</scope>
    <source>
        <strain evidence="2 3">MPI-CAGE-CH-0241</strain>
    </source>
</reference>
<evidence type="ECO:0000313" key="3">
    <source>
        <dbReference type="Proteomes" id="UP000777438"/>
    </source>
</evidence>
<evidence type="ECO:0000256" key="1">
    <source>
        <dbReference type="SAM" id="MobiDB-lite"/>
    </source>
</evidence>
<dbReference type="AlphaFoldDB" id="A0A9P8W2W9"/>
<feature type="compositionally biased region" description="Basic and acidic residues" evidence="1">
    <location>
        <begin position="80"/>
        <end position="90"/>
    </location>
</feature>
<keyword evidence="3" id="KW-1185">Reference proteome</keyword>
<dbReference type="OrthoDB" id="4825861at2759"/>
<feature type="compositionally biased region" description="Polar residues" evidence="1">
    <location>
        <begin position="52"/>
        <end position="64"/>
    </location>
</feature>
<proteinExistence type="predicted"/>
<feature type="compositionally biased region" description="Low complexity" evidence="1">
    <location>
        <begin position="25"/>
        <end position="51"/>
    </location>
</feature>
<feature type="region of interest" description="Disordered" evidence="1">
    <location>
        <begin position="1"/>
        <end position="90"/>
    </location>
</feature>
<gene>
    <name evidence="2" type="ORF">B0T10DRAFT_59916</name>
</gene>
<evidence type="ECO:0000313" key="2">
    <source>
        <dbReference type="EMBL" id="KAH6888702.1"/>
    </source>
</evidence>
<accession>A0A9P8W2W9</accession>
<protein>
    <submittedName>
        <fullName evidence="2">Uncharacterized protein</fullName>
    </submittedName>
</protein>
<dbReference type="EMBL" id="JAGPYM010000012">
    <property type="protein sequence ID" value="KAH6888702.1"/>
    <property type="molecule type" value="Genomic_DNA"/>
</dbReference>
<feature type="compositionally biased region" description="Basic and acidic residues" evidence="1">
    <location>
        <begin position="1"/>
        <end position="16"/>
    </location>
</feature>
<organism evidence="2 3">
    <name type="scientific">Thelonectria olida</name>
    <dbReference type="NCBI Taxonomy" id="1576542"/>
    <lineage>
        <taxon>Eukaryota</taxon>
        <taxon>Fungi</taxon>
        <taxon>Dikarya</taxon>
        <taxon>Ascomycota</taxon>
        <taxon>Pezizomycotina</taxon>
        <taxon>Sordariomycetes</taxon>
        <taxon>Hypocreomycetidae</taxon>
        <taxon>Hypocreales</taxon>
        <taxon>Nectriaceae</taxon>
        <taxon>Thelonectria</taxon>
    </lineage>
</organism>